<name>A0ABT5UGI0_9GAMM</name>
<evidence type="ECO:0000313" key="3">
    <source>
        <dbReference type="Proteomes" id="UP001528823"/>
    </source>
</evidence>
<accession>A0ABT5UGI0</accession>
<dbReference type="RefSeq" id="WP_274691624.1">
    <property type="nucleotide sequence ID" value="NZ_JAPMOU010000059.1"/>
</dbReference>
<keyword evidence="1" id="KW-0812">Transmembrane</keyword>
<gene>
    <name evidence="2" type="ORF">ORQ98_25445</name>
</gene>
<dbReference type="Proteomes" id="UP001528823">
    <property type="component" value="Unassembled WGS sequence"/>
</dbReference>
<organism evidence="2 3">
    <name type="scientific">Spartinivicinus poritis</name>
    <dbReference type="NCBI Taxonomy" id="2994640"/>
    <lineage>
        <taxon>Bacteria</taxon>
        <taxon>Pseudomonadati</taxon>
        <taxon>Pseudomonadota</taxon>
        <taxon>Gammaproteobacteria</taxon>
        <taxon>Oceanospirillales</taxon>
        <taxon>Zooshikellaceae</taxon>
        <taxon>Spartinivicinus</taxon>
    </lineage>
</organism>
<comment type="caution">
    <text evidence="2">The sequence shown here is derived from an EMBL/GenBank/DDBJ whole genome shotgun (WGS) entry which is preliminary data.</text>
</comment>
<feature type="transmembrane region" description="Helical" evidence="1">
    <location>
        <begin position="6"/>
        <end position="23"/>
    </location>
</feature>
<feature type="transmembrane region" description="Helical" evidence="1">
    <location>
        <begin position="53"/>
        <end position="71"/>
    </location>
</feature>
<reference evidence="2 3" key="1">
    <citation type="submission" date="2022-11" db="EMBL/GenBank/DDBJ databases">
        <title>Spartinivicinus poritis sp. nov., isolated from scleractinian coral Porites lutea.</title>
        <authorList>
            <person name="Zhang G."/>
            <person name="Cai L."/>
            <person name="Wei Q."/>
        </authorList>
    </citation>
    <scope>NUCLEOTIDE SEQUENCE [LARGE SCALE GENOMIC DNA]</scope>
    <source>
        <strain evidence="2 3">A2-2</strain>
    </source>
</reference>
<evidence type="ECO:0000313" key="2">
    <source>
        <dbReference type="EMBL" id="MDE1465315.1"/>
    </source>
</evidence>
<feature type="transmembrane region" description="Helical" evidence="1">
    <location>
        <begin position="78"/>
        <end position="95"/>
    </location>
</feature>
<keyword evidence="3" id="KW-1185">Reference proteome</keyword>
<keyword evidence="1" id="KW-0472">Membrane</keyword>
<feature type="transmembrane region" description="Helical" evidence="1">
    <location>
        <begin position="30"/>
        <end position="47"/>
    </location>
</feature>
<protein>
    <submittedName>
        <fullName evidence="2">Uncharacterized protein</fullName>
    </submittedName>
</protein>
<proteinExistence type="predicted"/>
<dbReference type="EMBL" id="JAPMOU010000059">
    <property type="protein sequence ID" value="MDE1465315.1"/>
    <property type="molecule type" value="Genomic_DNA"/>
</dbReference>
<evidence type="ECO:0000256" key="1">
    <source>
        <dbReference type="SAM" id="Phobius"/>
    </source>
</evidence>
<keyword evidence="1" id="KW-1133">Transmembrane helix</keyword>
<sequence>MKNLSIYLLINLSRISIVILGIFSAMHFRMIGLFMIGLAISCIPVSYKPNWSQLLLGWGSIFLNASVVTIYHKHEISILGFVFFGVCYAVAGLALSRQDMWGKYYQWWRS</sequence>